<dbReference type="Proteomes" id="UP000237749">
    <property type="component" value="Unassembled WGS sequence"/>
</dbReference>
<evidence type="ECO:0000313" key="1">
    <source>
        <dbReference type="EMBL" id="PPK81362.1"/>
    </source>
</evidence>
<proteinExistence type="predicted"/>
<protein>
    <submittedName>
        <fullName evidence="1">Uncharacterized protein</fullName>
    </submittedName>
</protein>
<accession>A0A2S6HUE0</accession>
<name>A0A2S6HUE0_9FIRM</name>
<keyword evidence="2" id="KW-1185">Reference proteome</keyword>
<dbReference type="AlphaFoldDB" id="A0A2S6HUE0"/>
<evidence type="ECO:0000313" key="2">
    <source>
        <dbReference type="Proteomes" id="UP000237749"/>
    </source>
</evidence>
<sequence length="300" mass="35291">MRSCRVMMFLNSRIKPFIIILILLFLSIVISRAVNNPNLNEKRSYDSFSSSFFAHNGEIEFVDKATYSILKSAYDKVDFSAEFRTVDKAVCDLYKKEYVKLIKGEADFYDRKTGEKFSMGDLQQEVNPEESLFMLFDMSGDGNPELCITDGARYKYVFKYNPKSDRFILWSDLGSTWYGLAGTQKVFWSRFLENNIFYILDENGNPNCTVYFHLKVLMNDKTEQPEYAYMVSMPEYAGKTVKYTKAMKSKQYFDEYHEKYFFRVTKEQYDQLVAGYFKSIDLAYQKTSTLTYTYEEMLSN</sequence>
<reference evidence="1 2" key="1">
    <citation type="submission" date="2018-02" db="EMBL/GenBank/DDBJ databases">
        <title>Genomic Encyclopedia of Archaeal and Bacterial Type Strains, Phase II (KMG-II): from individual species to whole genera.</title>
        <authorList>
            <person name="Goeker M."/>
        </authorList>
    </citation>
    <scope>NUCLEOTIDE SEQUENCE [LARGE SCALE GENOMIC DNA]</scope>
    <source>
        <strain evidence="1 2">DSM 3808</strain>
    </source>
</reference>
<dbReference type="OrthoDB" id="596204at2"/>
<comment type="caution">
    <text evidence="1">The sequence shown here is derived from an EMBL/GenBank/DDBJ whole genome shotgun (WGS) entry which is preliminary data.</text>
</comment>
<dbReference type="EMBL" id="PTJA01000004">
    <property type="protein sequence ID" value="PPK81362.1"/>
    <property type="molecule type" value="Genomic_DNA"/>
</dbReference>
<gene>
    <name evidence="1" type="ORF">BXY41_104163</name>
</gene>
<organism evidence="1 2">
    <name type="scientific">Lacrimispora xylanisolvens</name>
    <dbReference type="NCBI Taxonomy" id="384636"/>
    <lineage>
        <taxon>Bacteria</taxon>
        <taxon>Bacillati</taxon>
        <taxon>Bacillota</taxon>
        <taxon>Clostridia</taxon>
        <taxon>Lachnospirales</taxon>
        <taxon>Lachnospiraceae</taxon>
        <taxon>Lacrimispora</taxon>
    </lineage>
</organism>